<evidence type="ECO:0000313" key="7">
    <source>
        <dbReference type="Proteomes" id="UP001596152"/>
    </source>
</evidence>
<dbReference type="Pfam" id="PF00160">
    <property type="entry name" value="Pro_isomerase"/>
    <property type="match status" value="1"/>
</dbReference>
<feature type="chain" id="PRO_5046871581" description="peptidylprolyl isomerase" evidence="4">
    <location>
        <begin position="22"/>
        <end position="207"/>
    </location>
</feature>
<dbReference type="CDD" id="cd00317">
    <property type="entry name" value="cyclophilin"/>
    <property type="match status" value="1"/>
</dbReference>
<dbReference type="RefSeq" id="WP_374035944.1">
    <property type="nucleotide sequence ID" value="NZ_CP169082.1"/>
</dbReference>
<protein>
    <recommendedName>
        <fullName evidence="1">peptidylprolyl isomerase</fullName>
        <ecNumber evidence="1">5.2.1.8</ecNumber>
    </recommendedName>
</protein>
<evidence type="ECO:0000256" key="3">
    <source>
        <dbReference type="ARBA" id="ARBA00023235"/>
    </source>
</evidence>
<organism evidence="6 7">
    <name type="scientific">Brevundimonas staleyi</name>
    <dbReference type="NCBI Taxonomy" id="74326"/>
    <lineage>
        <taxon>Bacteria</taxon>
        <taxon>Pseudomonadati</taxon>
        <taxon>Pseudomonadota</taxon>
        <taxon>Alphaproteobacteria</taxon>
        <taxon>Caulobacterales</taxon>
        <taxon>Caulobacteraceae</taxon>
        <taxon>Brevundimonas</taxon>
    </lineage>
</organism>
<evidence type="ECO:0000313" key="6">
    <source>
        <dbReference type="EMBL" id="MFC5343610.1"/>
    </source>
</evidence>
<evidence type="ECO:0000256" key="2">
    <source>
        <dbReference type="ARBA" id="ARBA00023110"/>
    </source>
</evidence>
<comment type="caution">
    <text evidence="6">The sequence shown here is derived from an EMBL/GenBank/DDBJ whole genome shotgun (WGS) entry which is preliminary data.</text>
</comment>
<sequence length="207" mass="21985">MLRRALLLATLAAGLAAPAFAQDIQTPPAPLPRVQMETTAGRIVIEVEAVKAPITAANFLKYVDERRFDGATFYRAMQSTPGATTGLVQGGVNNDPERVLPPIAHEPTTQTGLSHIDGAVSMARYAPGTATGDFFVSVGPTPSYDAGRSFSVDPDGFAVFGRVVQGMDVVRTILASPTSPTEGEGFMRGQMLEPKITILQAWRENAP</sequence>
<dbReference type="SUPFAM" id="SSF50891">
    <property type="entry name" value="Cyclophilin-like"/>
    <property type="match status" value="1"/>
</dbReference>
<dbReference type="InterPro" id="IPR029000">
    <property type="entry name" value="Cyclophilin-like_dom_sf"/>
</dbReference>
<evidence type="ECO:0000259" key="5">
    <source>
        <dbReference type="PROSITE" id="PS50072"/>
    </source>
</evidence>
<feature type="signal peptide" evidence="4">
    <location>
        <begin position="1"/>
        <end position="21"/>
    </location>
</feature>
<evidence type="ECO:0000256" key="1">
    <source>
        <dbReference type="ARBA" id="ARBA00013194"/>
    </source>
</evidence>
<dbReference type="EMBL" id="JBHSLF010000014">
    <property type="protein sequence ID" value="MFC5343610.1"/>
    <property type="molecule type" value="Genomic_DNA"/>
</dbReference>
<dbReference type="GO" id="GO:0003755">
    <property type="term" value="F:peptidyl-prolyl cis-trans isomerase activity"/>
    <property type="evidence" value="ECO:0007669"/>
    <property type="project" value="UniProtKB-EC"/>
</dbReference>
<keyword evidence="4" id="KW-0732">Signal</keyword>
<dbReference type="InterPro" id="IPR002130">
    <property type="entry name" value="Cyclophilin-type_PPIase_dom"/>
</dbReference>
<reference evidence="7" key="1">
    <citation type="journal article" date="2019" name="Int. J. Syst. Evol. Microbiol.">
        <title>The Global Catalogue of Microorganisms (GCM) 10K type strain sequencing project: providing services to taxonomists for standard genome sequencing and annotation.</title>
        <authorList>
            <consortium name="The Broad Institute Genomics Platform"/>
            <consortium name="The Broad Institute Genome Sequencing Center for Infectious Disease"/>
            <person name="Wu L."/>
            <person name="Ma J."/>
        </authorList>
    </citation>
    <scope>NUCLEOTIDE SEQUENCE [LARGE SCALE GENOMIC DNA]</scope>
    <source>
        <strain evidence="7">JCM 12125</strain>
    </source>
</reference>
<keyword evidence="7" id="KW-1185">Reference proteome</keyword>
<accession>A0ABW0FPD9</accession>
<proteinExistence type="predicted"/>
<dbReference type="PROSITE" id="PS50072">
    <property type="entry name" value="CSA_PPIASE_2"/>
    <property type="match status" value="1"/>
</dbReference>
<dbReference type="Proteomes" id="UP001596152">
    <property type="component" value="Unassembled WGS sequence"/>
</dbReference>
<name>A0ABW0FPD9_9CAUL</name>
<evidence type="ECO:0000256" key="4">
    <source>
        <dbReference type="SAM" id="SignalP"/>
    </source>
</evidence>
<keyword evidence="3 6" id="KW-0413">Isomerase</keyword>
<keyword evidence="2" id="KW-0697">Rotamase</keyword>
<feature type="domain" description="PPIase cyclophilin-type" evidence="5">
    <location>
        <begin position="37"/>
        <end position="207"/>
    </location>
</feature>
<dbReference type="EC" id="5.2.1.8" evidence="1"/>
<gene>
    <name evidence="6" type="ORF">ACFPIE_06770</name>
</gene>
<dbReference type="InterPro" id="IPR044665">
    <property type="entry name" value="E_coli_cyclophilin_A-like"/>
</dbReference>
<dbReference type="PANTHER" id="PTHR43246">
    <property type="entry name" value="PEPTIDYL-PROLYL CIS-TRANS ISOMERASE CYP38, CHLOROPLASTIC"/>
    <property type="match status" value="1"/>
</dbReference>
<dbReference type="Gene3D" id="2.40.100.10">
    <property type="entry name" value="Cyclophilin-like"/>
    <property type="match status" value="1"/>
</dbReference>